<evidence type="ECO:0000256" key="2">
    <source>
        <dbReference type="ARBA" id="ARBA00007935"/>
    </source>
</evidence>
<proteinExistence type="inferred from homology"/>
<feature type="transmembrane region" description="Helical" evidence="8">
    <location>
        <begin position="191"/>
        <end position="208"/>
    </location>
</feature>
<dbReference type="InterPro" id="IPR000522">
    <property type="entry name" value="ABC_transptr_permease_BtuC"/>
</dbReference>
<evidence type="ECO:0000256" key="6">
    <source>
        <dbReference type="ARBA" id="ARBA00022989"/>
    </source>
</evidence>
<evidence type="ECO:0000256" key="7">
    <source>
        <dbReference type="ARBA" id="ARBA00023136"/>
    </source>
</evidence>
<feature type="transmembrane region" description="Helical" evidence="8">
    <location>
        <begin position="215"/>
        <end position="233"/>
    </location>
</feature>
<keyword evidence="3" id="KW-0813">Transport</keyword>
<keyword evidence="10" id="KW-1185">Reference proteome</keyword>
<comment type="similarity">
    <text evidence="2">Belongs to the binding-protein-dependent transport system permease family. FecCD subfamily.</text>
</comment>
<evidence type="ECO:0000256" key="5">
    <source>
        <dbReference type="ARBA" id="ARBA00022692"/>
    </source>
</evidence>
<dbReference type="Proteomes" id="UP000677875">
    <property type="component" value="Unassembled WGS sequence"/>
</dbReference>
<dbReference type="PANTHER" id="PTHR30472">
    <property type="entry name" value="FERRIC ENTEROBACTIN TRANSPORT SYSTEM PERMEASE PROTEIN"/>
    <property type="match status" value="1"/>
</dbReference>
<feature type="transmembrane region" description="Helical" evidence="8">
    <location>
        <begin position="27"/>
        <end position="48"/>
    </location>
</feature>
<evidence type="ECO:0000256" key="8">
    <source>
        <dbReference type="SAM" id="Phobius"/>
    </source>
</evidence>
<sequence>MSTDQGDLIVRAPGRVRISARVPVRSVAVCAALLALTAAVTVAALMLGKVTYSPAEVLRALTGNGTRVSELFVVRWRLPRAVAAVVLGAMLGVAGALFQCITRNPLGSPDVIGFTAGASAGGVAVITFVGSGLAAVTGGALAGGLVVTVLVVLLSRGGGTAGFRLVIVGIGLNAMLVALETYLYLVADSDISQIAAVWGAGTLNAVSFSHTGPALLVGAVATLVVCAGLQRALPLFDLGEDVAAALGVRPARLRLLLVLGGVVLVAVVTAAAGPISFVALAAPHVGRRLAGASGTALAPAACAGALILASADLVAQHAVPGVALPVGVVTVAVGGLYLLTLLVRENRKGTL</sequence>
<accession>A0A940XD09</accession>
<evidence type="ECO:0000313" key="10">
    <source>
        <dbReference type="Proteomes" id="UP000677875"/>
    </source>
</evidence>
<organism evidence="9 10">
    <name type="scientific">Streptomyces tagetis</name>
    <dbReference type="NCBI Taxonomy" id="2820809"/>
    <lineage>
        <taxon>Bacteria</taxon>
        <taxon>Bacillati</taxon>
        <taxon>Actinomycetota</taxon>
        <taxon>Actinomycetes</taxon>
        <taxon>Kitasatosporales</taxon>
        <taxon>Streptomycetaceae</taxon>
        <taxon>Streptomyces</taxon>
    </lineage>
</organism>
<feature type="transmembrane region" description="Helical" evidence="8">
    <location>
        <begin position="111"/>
        <end position="129"/>
    </location>
</feature>
<feature type="transmembrane region" description="Helical" evidence="8">
    <location>
        <begin position="322"/>
        <end position="343"/>
    </location>
</feature>
<evidence type="ECO:0000256" key="3">
    <source>
        <dbReference type="ARBA" id="ARBA00022448"/>
    </source>
</evidence>
<dbReference type="SUPFAM" id="SSF81345">
    <property type="entry name" value="ABC transporter involved in vitamin B12 uptake, BtuC"/>
    <property type="match status" value="1"/>
</dbReference>
<evidence type="ECO:0000313" key="9">
    <source>
        <dbReference type="EMBL" id="MBQ0826155.1"/>
    </source>
</evidence>
<dbReference type="AlphaFoldDB" id="A0A940XD09"/>
<dbReference type="GO" id="GO:0033214">
    <property type="term" value="P:siderophore-iron import into cell"/>
    <property type="evidence" value="ECO:0007669"/>
    <property type="project" value="TreeGrafter"/>
</dbReference>
<comment type="subcellular location">
    <subcellularLocation>
        <location evidence="1">Cell membrane</location>
        <topology evidence="1">Multi-pass membrane protein</topology>
    </subcellularLocation>
</comment>
<feature type="transmembrane region" description="Helical" evidence="8">
    <location>
        <begin position="81"/>
        <end position="99"/>
    </location>
</feature>
<dbReference type="Gene3D" id="1.10.3470.10">
    <property type="entry name" value="ABC transporter involved in vitamin B12 uptake, BtuC"/>
    <property type="match status" value="1"/>
</dbReference>
<feature type="transmembrane region" description="Helical" evidence="8">
    <location>
        <begin position="253"/>
        <end position="282"/>
    </location>
</feature>
<dbReference type="InterPro" id="IPR037294">
    <property type="entry name" value="ABC_BtuC-like"/>
</dbReference>
<feature type="transmembrane region" description="Helical" evidence="8">
    <location>
        <begin position="165"/>
        <end position="185"/>
    </location>
</feature>
<keyword evidence="7 8" id="KW-0472">Membrane</keyword>
<feature type="transmembrane region" description="Helical" evidence="8">
    <location>
        <begin position="135"/>
        <end position="153"/>
    </location>
</feature>
<keyword evidence="4" id="KW-1003">Cell membrane</keyword>
<dbReference type="EMBL" id="JAGPNL010000001">
    <property type="protein sequence ID" value="MBQ0826155.1"/>
    <property type="molecule type" value="Genomic_DNA"/>
</dbReference>
<dbReference type="Pfam" id="PF01032">
    <property type="entry name" value="FecCD"/>
    <property type="match status" value="1"/>
</dbReference>
<comment type="caution">
    <text evidence="9">The sequence shown here is derived from an EMBL/GenBank/DDBJ whole genome shotgun (WGS) entry which is preliminary data.</text>
</comment>
<name>A0A940XD09_9ACTN</name>
<dbReference type="GO" id="GO:0022857">
    <property type="term" value="F:transmembrane transporter activity"/>
    <property type="evidence" value="ECO:0007669"/>
    <property type="project" value="InterPro"/>
</dbReference>
<evidence type="ECO:0000256" key="4">
    <source>
        <dbReference type="ARBA" id="ARBA00022475"/>
    </source>
</evidence>
<dbReference type="PANTHER" id="PTHR30472:SF24">
    <property type="entry name" value="FERRIC ENTEROBACTIN TRANSPORT SYSTEM PERMEASE PROTEIN FEPG"/>
    <property type="match status" value="1"/>
</dbReference>
<dbReference type="GO" id="GO:0005886">
    <property type="term" value="C:plasma membrane"/>
    <property type="evidence" value="ECO:0007669"/>
    <property type="project" value="UniProtKB-SubCell"/>
</dbReference>
<evidence type="ECO:0000256" key="1">
    <source>
        <dbReference type="ARBA" id="ARBA00004651"/>
    </source>
</evidence>
<gene>
    <name evidence="9" type="ORF">J5Y05_06505</name>
</gene>
<protein>
    <submittedName>
        <fullName evidence="9">Iron chelate uptake ABC transporter family permease subunit</fullName>
    </submittedName>
</protein>
<feature type="transmembrane region" description="Helical" evidence="8">
    <location>
        <begin position="289"/>
        <end position="310"/>
    </location>
</feature>
<keyword evidence="6 8" id="KW-1133">Transmembrane helix</keyword>
<reference evidence="9" key="1">
    <citation type="submission" date="2021-04" db="EMBL/GenBank/DDBJ databases">
        <title>Genome seq and assembly of Streptomyces sp. RG38.</title>
        <authorList>
            <person name="Chhetri G."/>
        </authorList>
    </citation>
    <scope>NUCLEOTIDE SEQUENCE</scope>
    <source>
        <strain evidence="9">RG38</strain>
    </source>
</reference>
<keyword evidence="5 8" id="KW-0812">Transmembrane</keyword>